<evidence type="ECO:0000313" key="1">
    <source>
        <dbReference type="EMBL" id="MBB5773218.1"/>
    </source>
</evidence>
<dbReference type="Proteomes" id="UP000556201">
    <property type="component" value="Unassembled WGS sequence"/>
</dbReference>
<reference evidence="1 2" key="1">
    <citation type="submission" date="2020-08" db="EMBL/GenBank/DDBJ databases">
        <title>Functional genomics of gut bacteria from endangered species of beetles.</title>
        <authorList>
            <person name="Carlos-Shanley C."/>
        </authorList>
    </citation>
    <scope>NUCLEOTIDE SEQUENCE [LARGE SCALE GENOMIC DNA]</scope>
    <source>
        <strain evidence="1 2">S00192</strain>
    </source>
</reference>
<proteinExistence type="predicted"/>
<protein>
    <submittedName>
        <fullName evidence="1">Uncharacterized protein</fullName>
    </submittedName>
</protein>
<name>A0A7W9L792_BREVE</name>
<sequence>MGAKIHLLCKANEGLRCIDKTTATYESEAWLLSNDDIDALQGGEAMLHTTKSQPSHFGGTITGIRPLSDDQEAGRRRCALIIQSRADCKGVEWDSRGQTHGMAWTTGVVRDKD</sequence>
<dbReference type="AlphaFoldDB" id="A0A7W9L792"/>
<evidence type="ECO:0000313" key="2">
    <source>
        <dbReference type="Proteomes" id="UP000556201"/>
    </source>
</evidence>
<comment type="caution">
    <text evidence="1">The sequence shown here is derived from an EMBL/GenBank/DDBJ whole genome shotgun (WGS) entry which is preliminary data.</text>
</comment>
<accession>A0A7W9L792</accession>
<dbReference type="RefSeq" id="WP_184280354.1">
    <property type="nucleotide sequence ID" value="NZ_JACHLJ010000009.1"/>
</dbReference>
<dbReference type="EMBL" id="JACHLJ010000009">
    <property type="protein sequence ID" value="MBB5773218.1"/>
    <property type="molecule type" value="Genomic_DNA"/>
</dbReference>
<organism evidence="1 2">
    <name type="scientific">Brevundimonas vesicularis</name>
    <name type="common">Pseudomonas vesicularis</name>
    <dbReference type="NCBI Taxonomy" id="41276"/>
    <lineage>
        <taxon>Bacteria</taxon>
        <taxon>Pseudomonadati</taxon>
        <taxon>Pseudomonadota</taxon>
        <taxon>Alphaproteobacteria</taxon>
        <taxon>Caulobacterales</taxon>
        <taxon>Caulobacteraceae</taxon>
        <taxon>Brevundimonas</taxon>
    </lineage>
</organism>
<gene>
    <name evidence="1" type="ORF">HNP47_003243</name>
</gene>